<organism evidence="2 3">
    <name type="scientific">Anaerovorax odorimutans</name>
    <dbReference type="NCBI Taxonomy" id="109327"/>
    <lineage>
        <taxon>Bacteria</taxon>
        <taxon>Bacillati</taxon>
        <taxon>Bacillota</taxon>
        <taxon>Clostridia</taxon>
        <taxon>Peptostreptococcales</taxon>
        <taxon>Anaerovoracaceae</taxon>
        <taxon>Anaerovorax</taxon>
    </lineage>
</organism>
<dbReference type="InterPro" id="IPR041679">
    <property type="entry name" value="DNA2/NAM7-like_C"/>
</dbReference>
<protein>
    <submittedName>
        <fullName evidence="2">DEAD/DEAH box helicase</fullName>
    </submittedName>
</protein>
<dbReference type="EMBL" id="JANFXK010000004">
    <property type="protein sequence ID" value="MCQ4636103.1"/>
    <property type="molecule type" value="Genomic_DNA"/>
</dbReference>
<accession>A0ABT1RLP3</accession>
<dbReference type="InterPro" id="IPR027417">
    <property type="entry name" value="P-loop_NTPase"/>
</dbReference>
<comment type="caution">
    <text evidence="2">The sequence shown here is derived from an EMBL/GenBank/DDBJ whole genome shotgun (WGS) entry which is preliminary data.</text>
</comment>
<keyword evidence="3" id="KW-1185">Reference proteome</keyword>
<dbReference type="PANTHER" id="PTHR10887:SF530">
    <property type="entry name" value="SUPERFAMILY I DNA HELICASES"/>
    <property type="match status" value="1"/>
</dbReference>
<gene>
    <name evidence="2" type="ORF">NE619_05135</name>
</gene>
<name>A0ABT1RLP3_9FIRM</name>
<keyword evidence="2" id="KW-0067">ATP-binding</keyword>
<reference evidence="2 3" key="1">
    <citation type="submission" date="2022-06" db="EMBL/GenBank/DDBJ databases">
        <title>Isolation of gut microbiota from human fecal samples.</title>
        <authorList>
            <person name="Pamer E.G."/>
            <person name="Barat B."/>
            <person name="Waligurski E."/>
            <person name="Medina S."/>
            <person name="Paddock L."/>
            <person name="Mostad J."/>
        </authorList>
    </citation>
    <scope>NUCLEOTIDE SEQUENCE [LARGE SCALE GENOMIC DNA]</scope>
    <source>
        <strain evidence="2 3">SL.3.17</strain>
    </source>
</reference>
<dbReference type="Proteomes" id="UP001524502">
    <property type="component" value="Unassembled WGS sequence"/>
</dbReference>
<dbReference type="PANTHER" id="PTHR10887">
    <property type="entry name" value="DNA2/NAM7 HELICASE FAMILY"/>
    <property type="match status" value="1"/>
</dbReference>
<dbReference type="RefSeq" id="WP_256131290.1">
    <property type="nucleotide sequence ID" value="NZ_JANFXK010000004.1"/>
</dbReference>
<keyword evidence="2" id="KW-0547">Nucleotide-binding</keyword>
<evidence type="ECO:0000313" key="3">
    <source>
        <dbReference type="Proteomes" id="UP001524502"/>
    </source>
</evidence>
<dbReference type="SUPFAM" id="SSF52540">
    <property type="entry name" value="P-loop containing nucleoside triphosphate hydrolases"/>
    <property type="match status" value="1"/>
</dbReference>
<dbReference type="Gene3D" id="3.40.50.300">
    <property type="entry name" value="P-loop containing nucleotide triphosphate hydrolases"/>
    <property type="match status" value="3"/>
</dbReference>
<dbReference type="InterPro" id="IPR045055">
    <property type="entry name" value="DNA2/NAM7-like"/>
</dbReference>
<keyword evidence="2" id="KW-0347">Helicase</keyword>
<sequence>MKQVTNYFRNAIAASTNGPIDYKKETFYTLTAGEVELGQLGSDSMAFLRTTGQDEEVDVQEDDSNRKTKQAIIALKTVSTKFVASKKTETDLEEMTSILFLPVKVSRQGRLYPAEDGKIPWIPREYLKPMEEPVLAIGDAAVYDAFFEETTDERNQICSWKTYLNYAKHLYEFVTKARFDQQVLLCGEEIVKTDGKYYLFEDRTINTTFHILQLYNHLLKSKENKLYSKLTSGEAEKSKKLYKNSDTAKMKKHKGQMGGEYPLSPSQREVINHFDEIGEGEILAVNGPPGTGKTTLLQSVVANMYVNSALKEEAAPIIVAASTNNQAVTNIIDSFGKINSIREDNLEKRWISGINSFAVYFPAKSKTAEAKRKRYQYTNVLGEAFAEDIETEENRDKSKDVFYSEYAAFFGSPERDLLKCRDALSAQLNWLDTARINCISAIEKIASILDGISYKDYIDKLVVQLTSYKEEEYRIKQEISDIKIRTKEFLDRRLKWRESYQLLPWYIRLFKFLPPFKRKLLSWSYAFMNDDELEFLKRDMTIEEVEAAYLKKVDDNDEQLRILQNKKNTIKGNRTRQEKKIKRIESSLNSLKRKTDQLSGYIELPKNMEDLWAKFDACKINDLLDQIRYVEFWFAVHYYECRWLMEDNPISEKQKKTTFENVLNNRYRRMAMLAPCMVMTFFMMPKQFLAYDGNDKKHFYMYDYIDLLIVDEAGQISPEIAAASFSLAKRAVVVGDEQQIPPVWGTIRALDIAMAIESGMIGDRCQYPLIENNGLNCSQSSLMKLASQSCAFGKYGKGLFLSEHRRCYDEIISYCNELVYNGRLEPLRGTAQEDRENVLKAILPAMGHKEIKTAYSQRMGTSRQNLEEAKQIVQWIKANYLIICDLYKKQSIENQENFNPKQIMGIITPFKSQSNLIRRLMKREILKWNEDIEVGTVHTFQGAEKRVIIFSSVYGNQDGCYFINRNNSLMNVAVSRAKDSFLVFGDSGCLEGALKSAGNLLKKMTQSEVQ</sequence>
<feature type="domain" description="DNA2/NAM7 helicase-like C-terminal" evidence="1">
    <location>
        <begin position="790"/>
        <end position="987"/>
    </location>
</feature>
<evidence type="ECO:0000313" key="2">
    <source>
        <dbReference type="EMBL" id="MCQ4636103.1"/>
    </source>
</evidence>
<dbReference type="GO" id="GO:0004386">
    <property type="term" value="F:helicase activity"/>
    <property type="evidence" value="ECO:0007669"/>
    <property type="project" value="UniProtKB-KW"/>
</dbReference>
<keyword evidence="2" id="KW-0378">Hydrolase</keyword>
<evidence type="ECO:0000259" key="1">
    <source>
        <dbReference type="Pfam" id="PF13087"/>
    </source>
</evidence>
<dbReference type="InterPro" id="IPR047187">
    <property type="entry name" value="SF1_C_Upf1"/>
</dbReference>
<proteinExistence type="predicted"/>
<dbReference type="CDD" id="cd18808">
    <property type="entry name" value="SF1_C_Upf1"/>
    <property type="match status" value="1"/>
</dbReference>
<dbReference type="Pfam" id="PF13087">
    <property type="entry name" value="AAA_12"/>
    <property type="match status" value="1"/>
</dbReference>